<dbReference type="GO" id="GO:0016746">
    <property type="term" value="F:acyltransferase activity"/>
    <property type="evidence" value="ECO:0007669"/>
    <property type="project" value="UniProtKB-KW"/>
</dbReference>
<proteinExistence type="predicted"/>
<accession>A0A7W6FXW9</accession>
<sequence length="74" mass="7906">MAVEILLPQTTPTAQRDRVTRWFAHDGDTVREGEPLFALESGNNTIAAPASGVLKINASSDASYEVGTVLGYID</sequence>
<dbReference type="InterPro" id="IPR011053">
    <property type="entry name" value="Single_hybrid_motif"/>
</dbReference>
<organism evidence="2 3">
    <name type="scientific">Novosphingobium fluoreni</name>
    <dbReference type="NCBI Taxonomy" id="1391222"/>
    <lineage>
        <taxon>Bacteria</taxon>
        <taxon>Pseudomonadati</taxon>
        <taxon>Pseudomonadota</taxon>
        <taxon>Alphaproteobacteria</taxon>
        <taxon>Sphingomonadales</taxon>
        <taxon>Sphingomonadaceae</taxon>
        <taxon>Novosphingobium</taxon>
    </lineage>
</organism>
<feature type="domain" description="Lipoyl-binding" evidence="1">
    <location>
        <begin position="4"/>
        <end position="73"/>
    </location>
</feature>
<evidence type="ECO:0000313" key="2">
    <source>
        <dbReference type="EMBL" id="MBB3939708.1"/>
    </source>
</evidence>
<keyword evidence="2" id="KW-0012">Acyltransferase</keyword>
<dbReference type="AlphaFoldDB" id="A0A7W6FXW9"/>
<keyword evidence="2" id="KW-0808">Transferase</keyword>
<dbReference type="SUPFAM" id="SSF51230">
    <property type="entry name" value="Single hybrid motif"/>
    <property type="match status" value="1"/>
</dbReference>
<keyword evidence="2" id="KW-0670">Pyruvate</keyword>
<keyword evidence="3" id="KW-1185">Reference proteome</keyword>
<dbReference type="Gene3D" id="2.40.50.100">
    <property type="match status" value="1"/>
</dbReference>
<dbReference type="EMBL" id="JACIDY010000002">
    <property type="protein sequence ID" value="MBB3939708.1"/>
    <property type="molecule type" value="Genomic_DNA"/>
</dbReference>
<evidence type="ECO:0000259" key="1">
    <source>
        <dbReference type="Pfam" id="PF00364"/>
    </source>
</evidence>
<dbReference type="Pfam" id="PF00364">
    <property type="entry name" value="Biotin_lipoyl"/>
    <property type="match status" value="1"/>
</dbReference>
<name>A0A7W6FXW9_9SPHN</name>
<gene>
    <name evidence="2" type="ORF">GGR39_001348</name>
</gene>
<dbReference type="InterPro" id="IPR000089">
    <property type="entry name" value="Biotin_lipoyl"/>
</dbReference>
<evidence type="ECO:0000313" key="3">
    <source>
        <dbReference type="Proteomes" id="UP000561459"/>
    </source>
</evidence>
<dbReference type="CDD" id="cd06849">
    <property type="entry name" value="lipoyl_domain"/>
    <property type="match status" value="1"/>
</dbReference>
<reference evidence="2 3" key="1">
    <citation type="submission" date="2020-08" db="EMBL/GenBank/DDBJ databases">
        <title>Genomic Encyclopedia of Type Strains, Phase IV (KMG-IV): sequencing the most valuable type-strain genomes for metagenomic binning, comparative biology and taxonomic classification.</title>
        <authorList>
            <person name="Goeker M."/>
        </authorList>
    </citation>
    <scope>NUCLEOTIDE SEQUENCE [LARGE SCALE GENOMIC DNA]</scope>
    <source>
        <strain evidence="2 3">DSM 27568</strain>
    </source>
</reference>
<dbReference type="RefSeq" id="WP_183616391.1">
    <property type="nucleotide sequence ID" value="NZ_JACIDY010000002.1"/>
</dbReference>
<protein>
    <submittedName>
        <fullName evidence="2">Pyruvate/2-oxoglutarate dehydrogenase complex dihydrolipoamide acyltransferase (E2) component</fullName>
    </submittedName>
</protein>
<dbReference type="Proteomes" id="UP000561459">
    <property type="component" value="Unassembled WGS sequence"/>
</dbReference>
<comment type="caution">
    <text evidence="2">The sequence shown here is derived from an EMBL/GenBank/DDBJ whole genome shotgun (WGS) entry which is preliminary data.</text>
</comment>